<protein>
    <submittedName>
        <fullName evidence="8">Glial cells missing transcription factor</fullName>
    </submittedName>
</protein>
<feature type="domain" description="GCM" evidence="7">
    <location>
        <begin position="77"/>
        <end position="235"/>
    </location>
</feature>
<dbReference type="GO" id="GO:0005634">
    <property type="term" value="C:nucleus"/>
    <property type="evidence" value="ECO:0007669"/>
    <property type="project" value="TreeGrafter"/>
</dbReference>
<feature type="compositionally biased region" description="Polar residues" evidence="6">
    <location>
        <begin position="58"/>
        <end position="72"/>
    </location>
</feature>
<keyword evidence="2" id="KW-0805">Transcription regulation</keyword>
<dbReference type="GO" id="GO:0000978">
    <property type="term" value="F:RNA polymerase II cis-regulatory region sequence-specific DNA binding"/>
    <property type="evidence" value="ECO:0007669"/>
    <property type="project" value="TreeGrafter"/>
</dbReference>
<feature type="compositionally biased region" description="Polar residues" evidence="6">
    <location>
        <begin position="771"/>
        <end position="783"/>
    </location>
</feature>
<dbReference type="PANTHER" id="PTHR12414:SF8">
    <property type="entry name" value="TRANSCRIPTION FACTOR GLIAL CELLS MISSING-RELATED"/>
    <property type="match status" value="1"/>
</dbReference>
<feature type="region of interest" description="Disordered" evidence="6">
    <location>
        <begin position="54"/>
        <end position="81"/>
    </location>
</feature>
<reference evidence="8" key="1">
    <citation type="submission" date="2015-09" db="EMBL/GenBank/DDBJ databases">
        <title>Roles of hesC and gcm in echinoid larval mesenchyme cell development.</title>
        <authorList>
            <person name="Yamazaki A."/>
            <person name="Minokawa T."/>
        </authorList>
    </citation>
    <scope>NUCLEOTIDE SEQUENCE</scope>
</reference>
<sequence length="893" mass="96128">MTVIASSTMRTRSTASSKAGVHDDDVLQKVTPKQEIISTAAAVACVAGAPGSVVPKTGASTRWQEKGSTTTRGRSKGDRDEWKKMKKMKVEKYDDFEEWVDGDTTRRYRPKDIDARKHLSGWAMRNTNNHNKKVLKKSCLGVFLCSKNCRTASGDSVTVRPATSDRARKKQGDKKCPRTGCDGKLYHLACSGKSGYPVTHFWRVTDTVILFQSKGVHDHPRPDVVKTTSQAKMALLEYHRTHRHERPKEICKKVGVHIHKSFNRVDRVARHLREVSNVDDVDPAVDGQPKETYSLRSHLRSLWSNAGIQRAEGASENHQYNTAVANGAVAGAGASGQGNYQNAYNNGRQNYTTFYQQQIDPAGWISYPTGTPHQEEYATAAFQSYKTSEAQQSVAIAGYHPSGYPYNTTVNSTGQEGNAMYDYAYNGGAVMAADPTVAGTGNLPSHEVQRYHGYPTADVGTMLTTNNQATTLDLNPMVNAYLVGNEMVSPQQGHAVLTPVKQALVSPAQGQKRPAPPDLHSLHEPASKQQRVGAGPSQMMSTATSRGVGEATTIKLSEHTPSINIDLSNFSDIFDIPSGLGDEGLAGRPKTPVYQSLSPAVPTTEADVAGQRVYSNDGSMRSSPALSDSSHVNVDGSSSASSPASQVGSLHSTPPPQSVIPHHNSPHHAPVLTTLDTHVAPRVAPVNTPVTSATGVVQEDGTFLDQLVSLYLGKEEKPIATLKNELHMYTADGQSTSGLPRSYGAFRHDDAMQHHIAASQALENFRPATTPSSITHTSAVHGSSTHHDFSSSYDRTSHPVTYRTSNALGPITESLISPLSSAHFDFSTSITDYYNNQQAIAIAAAAASVSSAGPAPVVSTSADTVSQLSAFTANYHTATQPSNVFGHAMNRHL</sequence>
<feature type="region of interest" description="Disordered" evidence="6">
    <location>
        <begin position="771"/>
        <end position="796"/>
    </location>
</feature>
<keyword evidence="5" id="KW-0539">Nucleus</keyword>
<accession>A0A1D0A1B9</accession>
<dbReference type="Gene3D" id="3.30.70.3530">
    <property type="entry name" value="GCM motif"/>
    <property type="match status" value="1"/>
</dbReference>
<dbReference type="Gene3D" id="2.20.25.670">
    <property type="entry name" value="GCM domain, large subdomain"/>
    <property type="match status" value="1"/>
</dbReference>
<evidence type="ECO:0000256" key="1">
    <source>
        <dbReference type="ARBA" id="ARBA00022473"/>
    </source>
</evidence>
<feature type="compositionally biased region" description="Low complexity" evidence="6">
    <location>
        <begin position="1"/>
        <end position="17"/>
    </location>
</feature>
<feature type="region of interest" description="Disordered" evidence="6">
    <location>
        <begin position="1"/>
        <end position="21"/>
    </location>
</feature>
<feature type="compositionally biased region" description="Polar residues" evidence="6">
    <location>
        <begin position="613"/>
        <end position="626"/>
    </location>
</feature>
<evidence type="ECO:0000256" key="4">
    <source>
        <dbReference type="ARBA" id="ARBA00023163"/>
    </source>
</evidence>
<dbReference type="AlphaFoldDB" id="A0A1D0A1B9"/>
<dbReference type="GO" id="GO:0001228">
    <property type="term" value="F:DNA-binding transcription activator activity, RNA polymerase II-specific"/>
    <property type="evidence" value="ECO:0007669"/>
    <property type="project" value="InterPro"/>
</dbReference>
<keyword evidence="4" id="KW-0804">Transcription</keyword>
<dbReference type="Pfam" id="PF03615">
    <property type="entry name" value="GCM"/>
    <property type="match status" value="1"/>
</dbReference>
<keyword evidence="3" id="KW-0238">DNA-binding</keyword>
<evidence type="ECO:0000313" key="8">
    <source>
        <dbReference type="EMBL" id="BAV60721.1"/>
    </source>
</evidence>
<dbReference type="InterPro" id="IPR043021">
    <property type="entry name" value="GCM_small"/>
</dbReference>
<proteinExistence type="evidence at transcript level"/>
<evidence type="ECO:0000256" key="6">
    <source>
        <dbReference type="SAM" id="MobiDB-lite"/>
    </source>
</evidence>
<dbReference type="SUPFAM" id="SSF90073">
    <property type="entry name" value="GCM domain"/>
    <property type="match status" value="1"/>
</dbReference>
<evidence type="ECO:0000256" key="2">
    <source>
        <dbReference type="ARBA" id="ARBA00023015"/>
    </source>
</evidence>
<evidence type="ECO:0000256" key="5">
    <source>
        <dbReference type="ARBA" id="ARBA00023242"/>
    </source>
</evidence>
<gene>
    <name evidence="8" type="primary">gcm</name>
</gene>
<dbReference type="InterPro" id="IPR043020">
    <property type="entry name" value="GCM_large"/>
</dbReference>
<dbReference type="GO" id="GO:0042063">
    <property type="term" value="P:gliogenesis"/>
    <property type="evidence" value="ECO:0007669"/>
    <property type="project" value="TreeGrafter"/>
</dbReference>
<evidence type="ECO:0000259" key="7">
    <source>
        <dbReference type="PROSITE" id="PS50807"/>
    </source>
</evidence>
<dbReference type="PANTHER" id="PTHR12414">
    <property type="entry name" value="GLIAL CELLS MISSING RELATED/GLIDE"/>
    <property type="match status" value="1"/>
</dbReference>
<dbReference type="InterPro" id="IPR039791">
    <property type="entry name" value="GCM"/>
</dbReference>
<name>A0A1D0A1B9_SCAMI</name>
<organism evidence="8">
    <name type="scientific">Scaphechinus mirabilis</name>
    <name type="common">Sand dollar</name>
    <dbReference type="NCBI Taxonomy" id="262334"/>
    <lineage>
        <taxon>Eukaryota</taxon>
        <taxon>Metazoa</taxon>
        <taxon>Echinodermata</taxon>
        <taxon>Eleutherozoa</taxon>
        <taxon>Echinozoa</taxon>
        <taxon>Echinoidea</taxon>
        <taxon>Euechinoidea</taxon>
        <taxon>Gnathostomata</taxon>
        <taxon>Clypeasteroida</taxon>
        <taxon>Scutellidae</taxon>
        <taxon>Scaphechinus</taxon>
    </lineage>
</organism>
<feature type="region of interest" description="Disordered" evidence="6">
    <location>
        <begin position="505"/>
        <end position="545"/>
    </location>
</feature>
<feature type="compositionally biased region" description="Low complexity" evidence="6">
    <location>
        <begin position="627"/>
        <end position="649"/>
    </location>
</feature>
<keyword evidence="1" id="KW-0217">Developmental protein</keyword>
<feature type="region of interest" description="Disordered" evidence="6">
    <location>
        <begin position="585"/>
        <end position="670"/>
    </location>
</feature>
<dbReference type="PROSITE" id="PS50807">
    <property type="entry name" value="GCM"/>
    <property type="match status" value="1"/>
</dbReference>
<dbReference type="InterPro" id="IPR036115">
    <property type="entry name" value="GCM_dom_sf"/>
</dbReference>
<evidence type="ECO:0000256" key="3">
    <source>
        <dbReference type="ARBA" id="ARBA00023125"/>
    </source>
</evidence>
<dbReference type="InterPro" id="IPR003902">
    <property type="entry name" value="Tscrpt_reg_GCM"/>
</dbReference>
<dbReference type="EMBL" id="LC088139">
    <property type="protein sequence ID" value="BAV60721.1"/>
    <property type="molecule type" value="mRNA"/>
</dbReference>